<name>A0AB39BG52_9MICO</name>
<organism evidence="1">
    <name type="scientific">Herbiconiux sp. A18JL235</name>
    <dbReference type="NCBI Taxonomy" id="3152363"/>
    <lineage>
        <taxon>Bacteria</taxon>
        <taxon>Bacillati</taxon>
        <taxon>Actinomycetota</taxon>
        <taxon>Actinomycetes</taxon>
        <taxon>Micrococcales</taxon>
        <taxon>Microbacteriaceae</taxon>
        <taxon>Herbiconiux</taxon>
    </lineage>
</organism>
<gene>
    <name evidence="1" type="ORF">ABFY20_17835</name>
</gene>
<dbReference type="PROSITE" id="PS51318">
    <property type="entry name" value="TAT"/>
    <property type="match status" value="1"/>
</dbReference>
<dbReference type="RefSeq" id="WP_368497540.1">
    <property type="nucleotide sequence ID" value="NZ_CP162511.1"/>
</dbReference>
<protein>
    <submittedName>
        <fullName evidence="1">Uncharacterized protein</fullName>
    </submittedName>
</protein>
<dbReference type="InterPro" id="IPR006311">
    <property type="entry name" value="TAT_signal"/>
</dbReference>
<dbReference type="EMBL" id="CP162511">
    <property type="protein sequence ID" value="XDI05157.1"/>
    <property type="molecule type" value="Genomic_DNA"/>
</dbReference>
<accession>A0AB39BG52</accession>
<reference evidence="1" key="1">
    <citation type="submission" date="2024-05" db="EMBL/GenBank/DDBJ databases">
        <title>Herbiconiux sp. A18JL235.</title>
        <authorList>
            <person name="Zhang G."/>
        </authorList>
    </citation>
    <scope>NUCLEOTIDE SEQUENCE</scope>
    <source>
        <strain evidence="1">A18JL235</strain>
    </source>
</reference>
<evidence type="ECO:0000313" key="1">
    <source>
        <dbReference type="EMBL" id="XDI05157.1"/>
    </source>
</evidence>
<proteinExistence type="predicted"/>
<dbReference type="AlphaFoldDB" id="A0AB39BG52"/>
<sequence>MENNQLERRTILAGAAWSAPVVALAVAAPWASASGEPVVRAQYFAGDAVSTQMATQLTTPATPLFASGVLTLYVQAGADGLDAELTFAVTRTDSDPGAAPRLLLSGFTAVGRGPLPTFFMNLPDGSGALVSRANLVADPGELVQVEFGYSYEATDAASFAALPTWQIASTVPFLADVTTPITATTPLTPGFAIA</sequence>